<dbReference type="InterPro" id="IPR039422">
    <property type="entry name" value="MarR/SlyA-like"/>
</dbReference>
<dbReference type="SUPFAM" id="SSF46785">
    <property type="entry name" value="Winged helix' DNA-binding domain"/>
    <property type="match status" value="1"/>
</dbReference>
<dbReference type="Pfam" id="PF12802">
    <property type="entry name" value="MarR_2"/>
    <property type="match status" value="1"/>
</dbReference>
<evidence type="ECO:0000313" key="3">
    <source>
        <dbReference type="Proteomes" id="UP000831786"/>
    </source>
</evidence>
<dbReference type="Proteomes" id="UP000831786">
    <property type="component" value="Chromosome"/>
</dbReference>
<dbReference type="SMART" id="SM00347">
    <property type="entry name" value="HTH_MARR"/>
    <property type="match status" value="1"/>
</dbReference>
<dbReference type="InterPro" id="IPR036388">
    <property type="entry name" value="WH-like_DNA-bd_sf"/>
</dbReference>
<feature type="domain" description="HTH marR-type" evidence="1">
    <location>
        <begin position="19"/>
        <end position="151"/>
    </location>
</feature>
<proteinExistence type="predicted"/>
<dbReference type="InterPro" id="IPR000835">
    <property type="entry name" value="HTH_MarR-typ"/>
</dbReference>
<organism evidence="2 3">
    <name type="scientific">Leucobacter allii</name>
    <dbReference type="NCBI Taxonomy" id="2932247"/>
    <lineage>
        <taxon>Bacteria</taxon>
        <taxon>Bacillati</taxon>
        <taxon>Actinomycetota</taxon>
        <taxon>Actinomycetes</taxon>
        <taxon>Micrococcales</taxon>
        <taxon>Microbacteriaceae</taxon>
        <taxon>Leucobacter</taxon>
    </lineage>
</organism>
<name>A0ABY4FMI9_9MICO</name>
<dbReference type="Gene3D" id="1.10.10.10">
    <property type="entry name" value="Winged helix-like DNA-binding domain superfamily/Winged helix DNA-binding domain"/>
    <property type="match status" value="1"/>
</dbReference>
<keyword evidence="3" id="KW-1185">Reference proteome</keyword>
<protein>
    <submittedName>
        <fullName evidence="2">MarR family winged helix-turn-helix transcriptional regulator</fullName>
    </submittedName>
</protein>
<dbReference type="PROSITE" id="PS50995">
    <property type="entry name" value="HTH_MARR_2"/>
    <property type="match status" value="1"/>
</dbReference>
<dbReference type="RefSeq" id="WP_244728234.1">
    <property type="nucleotide sequence ID" value="NZ_CP095045.1"/>
</dbReference>
<dbReference type="PANTHER" id="PTHR33164">
    <property type="entry name" value="TRANSCRIPTIONAL REGULATOR, MARR FAMILY"/>
    <property type="match status" value="1"/>
</dbReference>
<dbReference type="PANTHER" id="PTHR33164:SF99">
    <property type="entry name" value="MARR FAMILY REGULATORY PROTEIN"/>
    <property type="match status" value="1"/>
</dbReference>
<reference evidence="2 3" key="1">
    <citation type="submission" date="2022-04" db="EMBL/GenBank/DDBJ databases">
        <title>Leucobacter sp. isolated from rhizosphere of garlic.</title>
        <authorList>
            <person name="Won M."/>
            <person name="Lee C.-M."/>
            <person name="Woen H.-Y."/>
            <person name="Kwon S.-W."/>
        </authorList>
    </citation>
    <scope>NUCLEOTIDE SEQUENCE [LARGE SCALE GENOMIC DNA]</scope>
    <source>
        <strain evidence="2 3">H21R-40</strain>
    </source>
</reference>
<accession>A0ABY4FMI9</accession>
<dbReference type="PRINTS" id="PR00598">
    <property type="entry name" value="HTHMARR"/>
</dbReference>
<evidence type="ECO:0000313" key="2">
    <source>
        <dbReference type="EMBL" id="UOQ57484.1"/>
    </source>
</evidence>
<dbReference type="InterPro" id="IPR036390">
    <property type="entry name" value="WH_DNA-bd_sf"/>
</dbReference>
<sequence>MPRTPAPSPDAAWAGSDLGNDLSFLLARANAVALAAGNAALRGLGLKARSYSVLSIAAEGLRPTQRELAEYLRLDPSQIVALVDDLEGRGLVERRADARDRRSKAVVATAEGKRLCAAARAEVLAAEERPYAGLDAEERARLAELLKRVAFAD</sequence>
<gene>
    <name evidence="2" type="ORF">MUN78_01160</name>
</gene>
<evidence type="ECO:0000259" key="1">
    <source>
        <dbReference type="PROSITE" id="PS50995"/>
    </source>
</evidence>
<dbReference type="EMBL" id="CP095045">
    <property type="protein sequence ID" value="UOQ57484.1"/>
    <property type="molecule type" value="Genomic_DNA"/>
</dbReference>